<dbReference type="PROSITE" id="PS50262">
    <property type="entry name" value="G_PROTEIN_RECEP_F1_2"/>
    <property type="match status" value="1"/>
</dbReference>
<keyword evidence="3 8" id="KW-1133">Transmembrane helix</keyword>
<organism evidence="10 11">
    <name type="scientific">Lymnaea stagnalis</name>
    <name type="common">Great pond snail</name>
    <name type="synonym">Helix stagnalis</name>
    <dbReference type="NCBI Taxonomy" id="6523"/>
    <lineage>
        <taxon>Eukaryota</taxon>
        <taxon>Metazoa</taxon>
        <taxon>Spiralia</taxon>
        <taxon>Lophotrochozoa</taxon>
        <taxon>Mollusca</taxon>
        <taxon>Gastropoda</taxon>
        <taxon>Heterobranchia</taxon>
        <taxon>Euthyneura</taxon>
        <taxon>Panpulmonata</taxon>
        <taxon>Hygrophila</taxon>
        <taxon>Lymnaeoidea</taxon>
        <taxon>Lymnaeidae</taxon>
        <taxon>Lymnaea</taxon>
    </lineage>
</organism>
<keyword evidence="5 8" id="KW-0472">Membrane</keyword>
<evidence type="ECO:0000256" key="2">
    <source>
        <dbReference type="ARBA" id="ARBA00022692"/>
    </source>
</evidence>
<dbReference type="AlphaFoldDB" id="A0AAV2I8L0"/>
<evidence type="ECO:0000256" key="3">
    <source>
        <dbReference type="ARBA" id="ARBA00022989"/>
    </source>
</evidence>
<protein>
    <recommendedName>
        <fullName evidence="9">G-protein coupled receptors family 1 profile domain-containing protein</fullName>
    </recommendedName>
</protein>
<comment type="subcellular location">
    <subcellularLocation>
        <location evidence="1">Membrane</location>
        <topology evidence="1">Multi-pass membrane protein</topology>
    </subcellularLocation>
</comment>
<dbReference type="PANTHER" id="PTHR24243:SF233">
    <property type="entry name" value="THYROTROPIN-RELEASING HORMONE RECEPTOR"/>
    <property type="match status" value="1"/>
</dbReference>
<sequence length="326" mass="36164">LFALLTTVASLPGLFANLLNIKTFITMGLEDGITVSFLVLSLSDLGYLAAQLCGGVASGFNVLELWFNFTVWFPVQPFAVAVYCPNIAYVVYAMTVLTTTYLAVVRCMCVARPLHFKNTFTRARTVWTLVVFALVSVGSYIPLLLNMGIAEQFDDDVGAVRPTLWFSAIRPFVKGLTWAARDTVLAILSQTVIPICVFVMTRCLRQASNFRKSASGTNAQNSEIKKDPGKIFTGKELLVVQQVLLVSTLYVVCNTPKVVVILAGFLQPEFSLGKRYNNIYVAMISLRDLFEQVNSSVNILIYYKYNRKFRSCCKIGPLKSFGDNSN</sequence>
<reference evidence="10 11" key="1">
    <citation type="submission" date="2024-04" db="EMBL/GenBank/DDBJ databases">
        <authorList>
            <consortium name="Genoscope - CEA"/>
            <person name="William W."/>
        </authorList>
    </citation>
    <scope>NUCLEOTIDE SEQUENCE [LARGE SCALE GENOMIC DNA]</scope>
</reference>
<dbReference type="GO" id="GO:0004930">
    <property type="term" value="F:G protein-coupled receptor activity"/>
    <property type="evidence" value="ECO:0007669"/>
    <property type="project" value="UniProtKB-KW"/>
</dbReference>
<gene>
    <name evidence="10" type="ORF">GSLYS_00016675001</name>
</gene>
<evidence type="ECO:0000256" key="6">
    <source>
        <dbReference type="ARBA" id="ARBA00023170"/>
    </source>
</evidence>
<dbReference type="Gene3D" id="1.20.1070.10">
    <property type="entry name" value="Rhodopsin 7-helix transmembrane proteins"/>
    <property type="match status" value="1"/>
</dbReference>
<keyword evidence="7" id="KW-0807">Transducer</keyword>
<comment type="caution">
    <text evidence="10">The sequence shown here is derived from an EMBL/GenBank/DDBJ whole genome shotgun (WGS) entry which is preliminary data.</text>
</comment>
<keyword evidence="6" id="KW-0675">Receptor</keyword>
<evidence type="ECO:0000256" key="5">
    <source>
        <dbReference type="ARBA" id="ARBA00023136"/>
    </source>
</evidence>
<feature type="transmembrane region" description="Helical" evidence="8">
    <location>
        <begin position="126"/>
        <end position="145"/>
    </location>
</feature>
<dbReference type="InterPro" id="IPR017452">
    <property type="entry name" value="GPCR_Rhodpsn_7TM"/>
</dbReference>
<evidence type="ECO:0000256" key="4">
    <source>
        <dbReference type="ARBA" id="ARBA00023040"/>
    </source>
</evidence>
<evidence type="ECO:0000259" key="9">
    <source>
        <dbReference type="PROSITE" id="PS50262"/>
    </source>
</evidence>
<evidence type="ECO:0000313" key="10">
    <source>
        <dbReference type="EMBL" id="CAL1543141.1"/>
    </source>
</evidence>
<accession>A0AAV2I8L0</accession>
<feature type="non-terminal residue" evidence="10">
    <location>
        <position position="1"/>
    </location>
</feature>
<feature type="transmembrane region" description="Helical" evidence="8">
    <location>
        <begin position="89"/>
        <end position="114"/>
    </location>
</feature>
<dbReference type="EMBL" id="CAXITT010000528">
    <property type="protein sequence ID" value="CAL1543141.1"/>
    <property type="molecule type" value="Genomic_DNA"/>
</dbReference>
<feature type="transmembrane region" description="Helical" evidence="8">
    <location>
        <begin position="184"/>
        <end position="204"/>
    </location>
</feature>
<dbReference type="PANTHER" id="PTHR24243">
    <property type="entry name" value="G-PROTEIN COUPLED RECEPTOR"/>
    <property type="match status" value="1"/>
</dbReference>
<evidence type="ECO:0000313" key="11">
    <source>
        <dbReference type="Proteomes" id="UP001497497"/>
    </source>
</evidence>
<evidence type="ECO:0000256" key="7">
    <source>
        <dbReference type="ARBA" id="ARBA00023224"/>
    </source>
</evidence>
<keyword evidence="2 8" id="KW-0812">Transmembrane</keyword>
<dbReference type="Proteomes" id="UP001497497">
    <property type="component" value="Unassembled WGS sequence"/>
</dbReference>
<dbReference type="GO" id="GO:0005886">
    <property type="term" value="C:plasma membrane"/>
    <property type="evidence" value="ECO:0007669"/>
    <property type="project" value="TreeGrafter"/>
</dbReference>
<evidence type="ECO:0000256" key="1">
    <source>
        <dbReference type="ARBA" id="ARBA00004141"/>
    </source>
</evidence>
<feature type="domain" description="G-protein coupled receptors family 1 profile" evidence="9">
    <location>
        <begin position="16"/>
        <end position="302"/>
    </location>
</feature>
<evidence type="ECO:0000256" key="8">
    <source>
        <dbReference type="SAM" id="Phobius"/>
    </source>
</evidence>
<name>A0AAV2I8L0_LYMST</name>
<dbReference type="SUPFAM" id="SSF81321">
    <property type="entry name" value="Family A G protein-coupled receptor-like"/>
    <property type="match status" value="1"/>
</dbReference>
<proteinExistence type="predicted"/>
<keyword evidence="11" id="KW-1185">Reference proteome</keyword>
<keyword evidence="4" id="KW-0297">G-protein coupled receptor</keyword>